<evidence type="ECO:0000256" key="1">
    <source>
        <dbReference type="ARBA" id="ARBA00001917"/>
    </source>
</evidence>
<dbReference type="EMBL" id="JAHBBD010000017">
    <property type="protein sequence ID" value="MBW3083269.1"/>
    <property type="molecule type" value="Genomic_DNA"/>
</dbReference>
<organism evidence="8 9">
    <name type="scientific">Bifidobacterium phasiani</name>
    <dbReference type="NCBI Taxonomy" id="2834431"/>
    <lineage>
        <taxon>Bacteria</taxon>
        <taxon>Bacillati</taxon>
        <taxon>Actinomycetota</taxon>
        <taxon>Actinomycetes</taxon>
        <taxon>Bifidobacteriales</taxon>
        <taxon>Bifidobacteriaceae</taxon>
        <taxon>Bifidobacterium</taxon>
    </lineage>
</organism>
<evidence type="ECO:0000313" key="9">
    <source>
        <dbReference type="Proteomes" id="UP000812844"/>
    </source>
</evidence>
<dbReference type="PANTHER" id="PTHR43303">
    <property type="entry name" value="NADPH DEHYDROGENASE C23G7.10C-RELATED"/>
    <property type="match status" value="1"/>
</dbReference>
<evidence type="ECO:0000256" key="3">
    <source>
        <dbReference type="ARBA" id="ARBA00022643"/>
    </source>
</evidence>
<dbReference type="Pfam" id="PF00724">
    <property type="entry name" value="Oxidored_FMN"/>
    <property type="match status" value="1"/>
</dbReference>
<sequence length="442" mass="47940">MPADSIIHDNFDFRGFSMPRKDGEPDGRASRTPDDGPRREPKKDGRAPGKGGKSAKGKGKGGSKAAKQAKAFKDGTPMDGKAPLLFTPMTLRGLTVRNRIWLPPMDMYSAYAWDGRPTPFHYQHYVSRALGGFGMIIAEATAVSPEGRISPKDVGLWDDGQIEAWRWIVDDVRNAGAAMAVQLNHAGRKGSGGCFGVGHENGSVPPEEGGWQTVAPSAKAYGRYAAPRELSVDEIHGVVWQFAQAARRAVAAGFQAVQIHGAHGYLISQFLDPLVNEREDEYGGGFEGRIRLLVEIVDAVRAAIPEDMPLMVRLSATDWAAGGWDLDQSVMLTRVLKAHGVDLMDVSTGGIVPDVTIPVKPNYQVPFSARIRERADVPTTAVGLITKPKQAEKILRAGEADAVEIGRAALRDPYWPMRAAHKLGVAAEDVPYPDQYVRGAYR</sequence>
<evidence type="ECO:0000259" key="7">
    <source>
        <dbReference type="Pfam" id="PF00724"/>
    </source>
</evidence>
<evidence type="ECO:0000256" key="5">
    <source>
        <dbReference type="ARBA" id="ARBA00023002"/>
    </source>
</evidence>
<accession>A0ABS6W9V9</accession>
<comment type="caution">
    <text evidence="8">The sequence shown here is derived from an EMBL/GenBank/DDBJ whole genome shotgun (WGS) entry which is preliminary data.</text>
</comment>
<feature type="region of interest" description="Disordered" evidence="6">
    <location>
        <begin position="1"/>
        <end position="78"/>
    </location>
</feature>
<protein>
    <submittedName>
        <fullName evidence="8">NADH:flavin oxidoreductase/NADH oxidase</fullName>
    </submittedName>
</protein>
<evidence type="ECO:0000256" key="2">
    <source>
        <dbReference type="ARBA" id="ARBA00022630"/>
    </source>
</evidence>
<keyword evidence="5" id="KW-0560">Oxidoreductase</keyword>
<feature type="compositionally biased region" description="Basic and acidic residues" evidence="6">
    <location>
        <begin position="19"/>
        <end position="47"/>
    </location>
</feature>
<dbReference type="CDD" id="cd02932">
    <property type="entry name" value="OYE_YqiM_FMN"/>
    <property type="match status" value="1"/>
</dbReference>
<dbReference type="InterPro" id="IPR044152">
    <property type="entry name" value="YqjM-like"/>
</dbReference>
<dbReference type="InterPro" id="IPR001155">
    <property type="entry name" value="OxRdtase_FMN_N"/>
</dbReference>
<keyword evidence="4" id="KW-0521">NADP</keyword>
<feature type="compositionally biased region" description="Basic and acidic residues" evidence="6">
    <location>
        <begin position="1"/>
        <end position="12"/>
    </location>
</feature>
<name>A0ABS6W9V9_9BIFI</name>
<evidence type="ECO:0000256" key="6">
    <source>
        <dbReference type="SAM" id="MobiDB-lite"/>
    </source>
</evidence>
<proteinExistence type="predicted"/>
<keyword evidence="9" id="KW-1185">Reference proteome</keyword>
<comment type="cofactor">
    <cofactor evidence="1">
        <name>FMN</name>
        <dbReference type="ChEBI" id="CHEBI:58210"/>
    </cofactor>
</comment>
<evidence type="ECO:0000256" key="4">
    <source>
        <dbReference type="ARBA" id="ARBA00022857"/>
    </source>
</evidence>
<keyword evidence="2" id="KW-0285">Flavoprotein</keyword>
<dbReference type="Proteomes" id="UP000812844">
    <property type="component" value="Unassembled WGS sequence"/>
</dbReference>
<feature type="domain" description="NADH:flavin oxidoreductase/NADH oxidase N-terminal" evidence="7">
    <location>
        <begin position="85"/>
        <end position="423"/>
    </location>
</feature>
<dbReference type="PANTHER" id="PTHR43303:SF4">
    <property type="entry name" value="NADPH DEHYDROGENASE C23G7.10C-RELATED"/>
    <property type="match status" value="1"/>
</dbReference>
<evidence type="ECO:0000313" key="8">
    <source>
        <dbReference type="EMBL" id="MBW3083269.1"/>
    </source>
</evidence>
<keyword evidence="3" id="KW-0288">FMN</keyword>
<reference evidence="8 9" key="1">
    <citation type="submission" date="2021-05" db="EMBL/GenBank/DDBJ databases">
        <title>Phylogenetic classification of ten novel species belonging to the genus Bifidobacterium comprising B. colchicus sp. nov., B. abeli sp. nov., B. bicoloris sp. nov., B. guerezis sp. nov., B. rosaliae sp. nov., B. santillanensis sp. nov., B. argentati sp. nov., B. amazzoni sp. nov., B. pluviali sp. nov., and B. pinnaculum sp. nov.</title>
        <authorList>
            <person name="Lugli G.A."/>
            <person name="Ruiz Garcia L."/>
            <person name="Margolles A."/>
            <person name="Ventura M."/>
        </authorList>
    </citation>
    <scope>NUCLEOTIDE SEQUENCE [LARGE SCALE GENOMIC DNA]</scope>
    <source>
        <strain evidence="8 9">6T3</strain>
    </source>
</reference>
<gene>
    <name evidence="8" type="ORF">KIH73_07810</name>
</gene>